<keyword evidence="3" id="KW-1185">Reference proteome</keyword>
<gene>
    <name evidence="2" type="ORF">SAMN06297229_2153</name>
</gene>
<name>A0A1Y6G429_9GAMM</name>
<accession>A0A1Y6G429</accession>
<dbReference type="EMBL" id="FXWH01000003">
    <property type="protein sequence ID" value="SMQ80391.1"/>
    <property type="molecule type" value="Genomic_DNA"/>
</dbReference>
<dbReference type="PROSITE" id="PS51257">
    <property type="entry name" value="PROKAR_LIPOPROTEIN"/>
    <property type="match status" value="1"/>
</dbReference>
<dbReference type="Proteomes" id="UP000194450">
    <property type="component" value="Unassembled WGS sequence"/>
</dbReference>
<dbReference type="RefSeq" id="WP_086435289.1">
    <property type="nucleotide sequence ID" value="NZ_FXWH01000003.1"/>
</dbReference>
<evidence type="ECO:0008006" key="4">
    <source>
        <dbReference type="Google" id="ProtNLM"/>
    </source>
</evidence>
<feature type="signal peptide" evidence="1">
    <location>
        <begin position="1"/>
        <end position="22"/>
    </location>
</feature>
<evidence type="ECO:0000313" key="3">
    <source>
        <dbReference type="Proteomes" id="UP000194450"/>
    </source>
</evidence>
<protein>
    <recommendedName>
        <fullName evidence="4">Lipoprotein</fullName>
    </recommendedName>
</protein>
<dbReference type="OrthoDB" id="5772474at2"/>
<keyword evidence="1" id="KW-0732">Signal</keyword>
<evidence type="ECO:0000313" key="2">
    <source>
        <dbReference type="EMBL" id="SMQ80391.1"/>
    </source>
</evidence>
<dbReference type="AlphaFoldDB" id="A0A1Y6G429"/>
<organism evidence="2 3">
    <name type="scientific">Pseudidiomarina planktonica</name>
    <dbReference type="NCBI Taxonomy" id="1323738"/>
    <lineage>
        <taxon>Bacteria</taxon>
        <taxon>Pseudomonadati</taxon>
        <taxon>Pseudomonadota</taxon>
        <taxon>Gammaproteobacteria</taxon>
        <taxon>Alteromonadales</taxon>
        <taxon>Idiomarinaceae</taxon>
        <taxon>Pseudidiomarina</taxon>
    </lineage>
</organism>
<reference evidence="3" key="1">
    <citation type="submission" date="2017-04" db="EMBL/GenBank/DDBJ databases">
        <authorList>
            <person name="Varghese N."/>
            <person name="Submissions S."/>
        </authorList>
    </citation>
    <scope>NUCLEOTIDE SEQUENCE [LARGE SCALE GENOMIC DNA]</scope>
</reference>
<sequence length="73" mass="8294">MRLLGVCIATLVLVGCSNGSNYAGTQKYKYVIDHDEVQQVERAARHSVHKVDVYWVNQPRKRVLIEEGVNNQP</sequence>
<proteinExistence type="predicted"/>
<feature type="chain" id="PRO_5013368796" description="Lipoprotein" evidence="1">
    <location>
        <begin position="23"/>
        <end position="73"/>
    </location>
</feature>
<evidence type="ECO:0000256" key="1">
    <source>
        <dbReference type="SAM" id="SignalP"/>
    </source>
</evidence>